<dbReference type="SUPFAM" id="SSF55729">
    <property type="entry name" value="Acyl-CoA N-acyltransferases (Nat)"/>
    <property type="match status" value="1"/>
</dbReference>
<dbReference type="OrthoDB" id="10264707at2759"/>
<feature type="domain" description="N-acetyltransferase" evidence="1">
    <location>
        <begin position="29"/>
        <end position="188"/>
    </location>
</feature>
<dbReference type="InterPro" id="IPR016181">
    <property type="entry name" value="Acyl_CoA_acyltransferase"/>
</dbReference>
<protein>
    <submittedName>
        <fullName evidence="2">DgyrCDS12853</fullName>
    </submittedName>
</protein>
<comment type="caution">
    <text evidence="2">The sequence shown here is derived from an EMBL/GenBank/DDBJ whole genome shotgun (WGS) entry which is preliminary data.</text>
</comment>
<dbReference type="PROSITE" id="PS51186">
    <property type="entry name" value="GNAT"/>
    <property type="match status" value="1"/>
</dbReference>
<dbReference type="AlphaFoldDB" id="A0A7I8W8X4"/>
<dbReference type="Proteomes" id="UP000549394">
    <property type="component" value="Unassembled WGS sequence"/>
</dbReference>
<name>A0A7I8W8X4_9ANNE</name>
<organism evidence="2 3">
    <name type="scientific">Dimorphilus gyrociliatus</name>
    <dbReference type="NCBI Taxonomy" id="2664684"/>
    <lineage>
        <taxon>Eukaryota</taxon>
        <taxon>Metazoa</taxon>
        <taxon>Spiralia</taxon>
        <taxon>Lophotrochozoa</taxon>
        <taxon>Annelida</taxon>
        <taxon>Polychaeta</taxon>
        <taxon>Polychaeta incertae sedis</taxon>
        <taxon>Dinophilidae</taxon>
        <taxon>Dimorphilus</taxon>
    </lineage>
</organism>
<dbReference type="GO" id="GO:0005634">
    <property type="term" value="C:nucleus"/>
    <property type="evidence" value="ECO:0007669"/>
    <property type="project" value="TreeGrafter"/>
</dbReference>
<evidence type="ECO:0000259" key="1">
    <source>
        <dbReference type="PROSITE" id="PS51186"/>
    </source>
</evidence>
<dbReference type="PANTHER" id="PTHR43138:SF1">
    <property type="entry name" value="N-ACETYLTRANSFERASE ACA1"/>
    <property type="match status" value="1"/>
</dbReference>
<dbReference type="InterPro" id="IPR052742">
    <property type="entry name" value="Mito_N-acetyltransferase"/>
</dbReference>
<evidence type="ECO:0000313" key="2">
    <source>
        <dbReference type="EMBL" id="CAD5124580.1"/>
    </source>
</evidence>
<keyword evidence="3" id="KW-1185">Reference proteome</keyword>
<dbReference type="InterPro" id="IPR000182">
    <property type="entry name" value="GNAT_dom"/>
</dbReference>
<evidence type="ECO:0000313" key="3">
    <source>
        <dbReference type="Proteomes" id="UP000549394"/>
    </source>
</evidence>
<sequence length="193" mass="21925">MAYNLPKKKDGIKLDYLPIDWTTKKGRKVVLDEYDVKDEPSLHALFQDTVNVGESYPQDSATLEEFRSYYLTHQVFVVKDSKEGNILGAFYVKPNFPGRSSHICNSGFLVDAICKGEGIGKWMVKNYLRIAADLGYKASFFNLVFEINNAMIRIAQNLGFQQAGRIPKAVKLNDGRYIDAIQFYKEFEVDGTT</sequence>
<accession>A0A7I8W8X4</accession>
<proteinExistence type="predicted"/>
<reference evidence="2 3" key="1">
    <citation type="submission" date="2020-08" db="EMBL/GenBank/DDBJ databases">
        <authorList>
            <person name="Hejnol A."/>
        </authorList>
    </citation>
    <scope>NUCLEOTIDE SEQUENCE [LARGE SCALE GENOMIC DNA]</scope>
</reference>
<dbReference type="GO" id="GO:0016747">
    <property type="term" value="F:acyltransferase activity, transferring groups other than amino-acyl groups"/>
    <property type="evidence" value="ECO:0007669"/>
    <property type="project" value="InterPro"/>
</dbReference>
<gene>
    <name evidence="2" type="ORF">DGYR_LOCUS12101</name>
</gene>
<dbReference type="PANTHER" id="PTHR43138">
    <property type="entry name" value="ACETYLTRANSFERASE, GNAT FAMILY"/>
    <property type="match status" value="1"/>
</dbReference>
<dbReference type="Gene3D" id="3.40.630.30">
    <property type="match status" value="1"/>
</dbReference>
<dbReference type="Pfam" id="PF13420">
    <property type="entry name" value="Acetyltransf_4"/>
    <property type="match status" value="1"/>
</dbReference>
<dbReference type="EMBL" id="CAJFCJ010000021">
    <property type="protein sequence ID" value="CAD5124580.1"/>
    <property type="molecule type" value="Genomic_DNA"/>
</dbReference>